<dbReference type="SUPFAM" id="SSF140804">
    <property type="entry name" value="YidB-like"/>
    <property type="match status" value="1"/>
</dbReference>
<dbReference type="EMBL" id="BJTG01000015">
    <property type="protein sequence ID" value="GEJ59477.1"/>
    <property type="molecule type" value="Genomic_DNA"/>
</dbReference>
<evidence type="ECO:0000313" key="2">
    <source>
        <dbReference type="Proteomes" id="UP000503640"/>
    </source>
</evidence>
<dbReference type="RefSeq" id="WP_176069011.1">
    <property type="nucleotide sequence ID" value="NZ_BJTG01000015.1"/>
</dbReference>
<comment type="caution">
    <text evidence="1">The sequence shown here is derived from an EMBL/GenBank/DDBJ whole genome shotgun (WGS) entry which is preliminary data.</text>
</comment>
<gene>
    <name evidence="1" type="ORF">AMYX_42180</name>
</gene>
<dbReference type="Pfam" id="PF20159">
    <property type="entry name" value="YidB"/>
    <property type="match status" value="1"/>
</dbReference>
<dbReference type="InterPro" id="IPR045372">
    <property type="entry name" value="YidB"/>
</dbReference>
<evidence type="ECO:0008006" key="3">
    <source>
        <dbReference type="Google" id="ProtNLM"/>
    </source>
</evidence>
<dbReference type="AlphaFoldDB" id="A0A7I9VU40"/>
<organism evidence="1 2">
    <name type="scientific">Anaeromyxobacter diazotrophicus</name>
    <dbReference type="NCBI Taxonomy" id="2590199"/>
    <lineage>
        <taxon>Bacteria</taxon>
        <taxon>Pseudomonadati</taxon>
        <taxon>Myxococcota</taxon>
        <taxon>Myxococcia</taxon>
        <taxon>Myxococcales</taxon>
        <taxon>Cystobacterineae</taxon>
        <taxon>Anaeromyxobacteraceae</taxon>
        <taxon>Anaeromyxobacter</taxon>
    </lineage>
</organism>
<name>A0A7I9VU40_9BACT</name>
<reference evidence="2" key="1">
    <citation type="journal article" date="2020" name="Appl. Environ. Microbiol.">
        <title>Diazotrophic Anaeromyxobacter Isolates from Soils.</title>
        <authorList>
            <person name="Masuda Y."/>
            <person name="Yamanaka H."/>
            <person name="Xu Z.X."/>
            <person name="Shiratori Y."/>
            <person name="Aono T."/>
            <person name="Amachi S."/>
            <person name="Senoo K."/>
            <person name="Itoh H."/>
        </authorList>
    </citation>
    <scope>NUCLEOTIDE SEQUENCE [LARGE SCALE GENOMIC DNA]</scope>
    <source>
        <strain evidence="2">R267</strain>
    </source>
</reference>
<dbReference type="Proteomes" id="UP000503640">
    <property type="component" value="Unassembled WGS sequence"/>
</dbReference>
<protein>
    <recommendedName>
        <fullName evidence="3">DUF937 domain-containing protein</fullName>
    </recommendedName>
</protein>
<accession>A0A7I9VU40</accession>
<dbReference type="Gene3D" id="1.10.10.690">
    <property type="entry name" value="YidB-like"/>
    <property type="match status" value="1"/>
</dbReference>
<evidence type="ECO:0000313" key="1">
    <source>
        <dbReference type="EMBL" id="GEJ59477.1"/>
    </source>
</evidence>
<dbReference type="InterPro" id="IPR027405">
    <property type="entry name" value="YidB-like"/>
</dbReference>
<proteinExistence type="predicted"/>
<keyword evidence="2" id="KW-1185">Reference proteome</keyword>
<sequence length="131" mass="13029">MGILDGLRSSLLGGAAGQAQSPLAASVLGMLGGGGLGSLVGELRQGGLGKIVESWIGTGQNLPVSAEQLQQALGPKVQALAQQHGLSPDAVSQALSQLLPQLIDHLTPNGQLPQGTGAEQGLAALRSKLGI</sequence>